<dbReference type="InterPro" id="IPR049328">
    <property type="entry name" value="TM_ErbB1"/>
</dbReference>
<dbReference type="Proteomes" id="UP001049176">
    <property type="component" value="Chromosome 9"/>
</dbReference>
<evidence type="ECO:0000256" key="5">
    <source>
        <dbReference type="SAM" id="Phobius"/>
    </source>
</evidence>
<dbReference type="GO" id="GO:0005524">
    <property type="term" value="F:ATP binding"/>
    <property type="evidence" value="ECO:0007669"/>
    <property type="project" value="UniProtKB-KW"/>
</dbReference>
<keyword evidence="5" id="KW-0812">Transmembrane</keyword>
<organism evidence="7 8">
    <name type="scientific">Marasmius oreades</name>
    <name type="common">fairy-ring Marasmius</name>
    <dbReference type="NCBI Taxonomy" id="181124"/>
    <lineage>
        <taxon>Eukaryota</taxon>
        <taxon>Fungi</taxon>
        <taxon>Dikarya</taxon>
        <taxon>Basidiomycota</taxon>
        <taxon>Agaricomycotina</taxon>
        <taxon>Agaricomycetes</taxon>
        <taxon>Agaricomycetidae</taxon>
        <taxon>Agaricales</taxon>
        <taxon>Marasmiineae</taxon>
        <taxon>Marasmiaceae</taxon>
        <taxon>Marasmius</taxon>
    </lineage>
</organism>
<evidence type="ECO:0000256" key="3">
    <source>
        <dbReference type="ARBA" id="ARBA00022840"/>
    </source>
</evidence>
<dbReference type="RefSeq" id="XP_043003579.1">
    <property type="nucleotide sequence ID" value="XM_043158235.1"/>
</dbReference>
<sequence>MTLRERNAVSPIQFNDPSKLNFRAVFNSPSTGAIAGAAVGGVLVMLVIATFVFCLLKRRYKKIKHNIEATPYLDTTPSSGSDTPYMDIRERKMQMLGQREQLERELEVYEQASQESNSRAGDVLDGINGANQEEDVVQVLRRQMEVLTQRIATLEAGAAPPDYSSRTS</sequence>
<proteinExistence type="predicted"/>
<feature type="domain" description="Epidermal growth factor receptor-like transmembrane-juxtamembrane segment" evidence="6">
    <location>
        <begin position="34"/>
        <end position="65"/>
    </location>
</feature>
<evidence type="ECO:0000256" key="4">
    <source>
        <dbReference type="SAM" id="Coils"/>
    </source>
</evidence>
<keyword evidence="2" id="KW-0547">Nucleotide-binding</keyword>
<dbReference type="GeneID" id="66082164"/>
<feature type="coiled-coil region" evidence="4">
    <location>
        <begin position="85"/>
        <end position="157"/>
    </location>
</feature>
<dbReference type="KEGG" id="more:E1B28_013089"/>
<accession>A0A9P7UMA2</accession>
<keyword evidence="3" id="KW-0067">ATP-binding</keyword>
<dbReference type="EMBL" id="CM032189">
    <property type="protein sequence ID" value="KAG7087108.1"/>
    <property type="molecule type" value="Genomic_DNA"/>
</dbReference>
<dbReference type="AlphaFoldDB" id="A0A9P7UMA2"/>
<keyword evidence="4" id="KW-0175">Coiled coil</keyword>
<name>A0A9P7UMA2_9AGAR</name>
<keyword evidence="1" id="KW-0597">Phosphoprotein</keyword>
<evidence type="ECO:0000313" key="7">
    <source>
        <dbReference type="EMBL" id="KAG7087108.1"/>
    </source>
</evidence>
<evidence type="ECO:0000256" key="2">
    <source>
        <dbReference type="ARBA" id="ARBA00022741"/>
    </source>
</evidence>
<keyword evidence="5" id="KW-0472">Membrane</keyword>
<gene>
    <name evidence="7" type="ORF">E1B28_013089</name>
</gene>
<keyword evidence="5" id="KW-1133">Transmembrane helix</keyword>
<protein>
    <recommendedName>
        <fullName evidence="6">Epidermal growth factor receptor-like transmembrane-juxtamembrane segment domain-containing protein</fullName>
    </recommendedName>
</protein>
<reference evidence="7" key="1">
    <citation type="journal article" date="2021" name="Genome Biol. Evol.">
        <title>The assembled and annotated genome of the fairy-ring fungus Marasmius oreades.</title>
        <authorList>
            <person name="Hiltunen M."/>
            <person name="Ament-Velasquez S.L."/>
            <person name="Johannesson H."/>
        </authorList>
    </citation>
    <scope>NUCLEOTIDE SEQUENCE</scope>
    <source>
        <strain evidence="7">03SP1</strain>
    </source>
</reference>
<feature type="transmembrane region" description="Helical" evidence="5">
    <location>
        <begin position="33"/>
        <end position="56"/>
    </location>
</feature>
<dbReference type="Pfam" id="PF21314">
    <property type="entry name" value="TM_ErbB1"/>
    <property type="match status" value="1"/>
</dbReference>
<evidence type="ECO:0000259" key="6">
    <source>
        <dbReference type="Pfam" id="PF21314"/>
    </source>
</evidence>
<evidence type="ECO:0000313" key="8">
    <source>
        <dbReference type="Proteomes" id="UP001049176"/>
    </source>
</evidence>
<evidence type="ECO:0000256" key="1">
    <source>
        <dbReference type="ARBA" id="ARBA00022553"/>
    </source>
</evidence>
<comment type="caution">
    <text evidence="7">The sequence shown here is derived from an EMBL/GenBank/DDBJ whole genome shotgun (WGS) entry which is preliminary data.</text>
</comment>
<keyword evidence="8" id="KW-1185">Reference proteome</keyword>
<dbReference type="OrthoDB" id="3119630at2759"/>